<reference evidence="1" key="1">
    <citation type="submission" date="2019-09" db="EMBL/GenBank/DDBJ databases">
        <authorList>
            <person name="Zhang L."/>
        </authorList>
    </citation>
    <scope>NUCLEOTIDE SEQUENCE</scope>
</reference>
<gene>
    <name evidence="1" type="ORF">NYM_LOCUS13431</name>
</gene>
<name>A0A5K1AK45_9MAGN</name>
<dbReference type="EMBL" id="LR721780">
    <property type="protein sequence ID" value="VVW02500.1"/>
    <property type="molecule type" value="Genomic_DNA"/>
</dbReference>
<protein>
    <submittedName>
        <fullName evidence="1">Uncharacterized protein</fullName>
    </submittedName>
</protein>
<accession>A0A5K1AK45</accession>
<evidence type="ECO:0000313" key="1">
    <source>
        <dbReference type="EMBL" id="VVW02500.1"/>
    </source>
</evidence>
<sequence length="15" mass="1898">MKEIENRYLLYLVVD</sequence>
<proteinExistence type="predicted"/>
<organism evidence="1">
    <name type="scientific">Nymphaea colorata</name>
    <name type="common">pocket water lily</name>
    <dbReference type="NCBI Taxonomy" id="210225"/>
    <lineage>
        <taxon>Eukaryota</taxon>
        <taxon>Viridiplantae</taxon>
        <taxon>Streptophyta</taxon>
        <taxon>Embryophyta</taxon>
        <taxon>Tracheophyta</taxon>
        <taxon>Spermatophyta</taxon>
        <taxon>Magnoliopsida</taxon>
        <taxon>Nymphaeales</taxon>
        <taxon>Nymphaeaceae</taxon>
        <taxon>Nymphaea</taxon>
    </lineage>
</organism>